<evidence type="ECO:0000313" key="2">
    <source>
        <dbReference type="Proteomes" id="UP000236642"/>
    </source>
</evidence>
<dbReference type="Proteomes" id="UP000236642">
    <property type="component" value="Unassembled WGS sequence"/>
</dbReference>
<reference evidence="2" key="1">
    <citation type="submission" date="2017-09" db="EMBL/GenBank/DDBJ databases">
        <title>Metaegenomics of thermophilic ammonia-oxidizing enrichment culture.</title>
        <authorList>
            <person name="Kato S."/>
            <person name="Suzuki K."/>
        </authorList>
    </citation>
    <scope>NUCLEOTIDE SEQUENCE [LARGE SCALE GENOMIC DNA]</scope>
</reference>
<comment type="caution">
    <text evidence="1">The sequence shown here is derived from an EMBL/GenBank/DDBJ whole genome shotgun (WGS) entry which is preliminary data.</text>
</comment>
<dbReference type="InterPro" id="IPR036069">
    <property type="entry name" value="DUF34/NIF3_sf"/>
</dbReference>
<dbReference type="AlphaFoldDB" id="A0A2H5Y3Z2"/>
<dbReference type="SUPFAM" id="SSF102705">
    <property type="entry name" value="NIF3 (NGG1p interacting factor 3)-like"/>
    <property type="match status" value="1"/>
</dbReference>
<dbReference type="EMBL" id="BEHY01000005">
    <property type="protein sequence ID" value="GBD08156.1"/>
    <property type="molecule type" value="Genomic_DNA"/>
</dbReference>
<name>A0A2H5Y3Z2_9CHLR</name>
<sequence>MSRSGLTTEDLVAIALDLVGWSELPPDSAIYVPGRGIRRVLVGIDIGTAELLLARQLGCDAVVAHHPVGVRHRMAPVYRRHVELMIAHGIPREAAEAAVRARMEELEISGHSDNYDHVVSVARLLNIPFLNLHAPCDEAGRRILQGVIDETLARNPHARLQEIVEALGQLPEFREAETPIRIAMGEPNAPAGKVVMVHGALTNGGYAVARTYFEHGIDTVAYIHIAPGELARLRQEGRGQLLITGHIASDSVGVNPWIAELEARGVEVIRISGILGHFDSRNRRFLQRE</sequence>
<proteinExistence type="predicted"/>
<gene>
    <name evidence="1" type="ORF">HRbin22_00389</name>
</gene>
<evidence type="ECO:0000313" key="1">
    <source>
        <dbReference type="EMBL" id="GBD08156.1"/>
    </source>
</evidence>
<accession>A0A2H5Y3Z2</accession>
<protein>
    <submittedName>
        <fullName evidence="1">Uncharacterized protein</fullName>
    </submittedName>
</protein>
<organism evidence="1 2">
    <name type="scientific">Candidatus Thermoflexus japonica</name>
    <dbReference type="NCBI Taxonomy" id="2035417"/>
    <lineage>
        <taxon>Bacteria</taxon>
        <taxon>Bacillati</taxon>
        <taxon>Chloroflexota</taxon>
        <taxon>Thermoflexia</taxon>
        <taxon>Thermoflexales</taxon>
        <taxon>Thermoflexaceae</taxon>
        <taxon>Thermoflexus</taxon>
    </lineage>
</organism>